<organism evidence="3">
    <name type="scientific">Laccaria bicolor (strain S238N-H82 / ATCC MYA-4686)</name>
    <name type="common">Bicoloured deceiver</name>
    <name type="synonym">Laccaria laccata var. bicolor</name>
    <dbReference type="NCBI Taxonomy" id="486041"/>
    <lineage>
        <taxon>Eukaryota</taxon>
        <taxon>Fungi</taxon>
        <taxon>Dikarya</taxon>
        <taxon>Basidiomycota</taxon>
        <taxon>Agaricomycotina</taxon>
        <taxon>Agaricomycetes</taxon>
        <taxon>Agaricomycetidae</taxon>
        <taxon>Agaricales</taxon>
        <taxon>Agaricineae</taxon>
        <taxon>Hydnangiaceae</taxon>
        <taxon>Laccaria</taxon>
    </lineage>
</organism>
<accession>B0DWI7</accession>
<dbReference type="AlphaFoldDB" id="B0DWI7"/>
<name>B0DWI7_LACBS</name>
<dbReference type="Proteomes" id="UP000001194">
    <property type="component" value="Unassembled WGS sequence"/>
</dbReference>
<feature type="region of interest" description="Disordered" evidence="1">
    <location>
        <begin position="90"/>
        <end position="126"/>
    </location>
</feature>
<dbReference type="GeneID" id="6083947"/>
<evidence type="ECO:0000313" key="3">
    <source>
        <dbReference type="Proteomes" id="UP000001194"/>
    </source>
</evidence>
<dbReference type="InParanoid" id="B0DWI7"/>
<dbReference type="EMBL" id="DS547143">
    <property type="protein sequence ID" value="EDR01098.1"/>
    <property type="molecule type" value="Genomic_DNA"/>
</dbReference>
<evidence type="ECO:0000313" key="2">
    <source>
        <dbReference type="EMBL" id="EDR01098.1"/>
    </source>
</evidence>
<dbReference type="RefSeq" id="XP_001888317.1">
    <property type="nucleotide sequence ID" value="XM_001888282.1"/>
</dbReference>
<keyword evidence="3" id="KW-1185">Reference proteome</keyword>
<sequence length="184" mass="20829">MGLHDSREDVHQQRYFWPERFLGRRSMDSNVGAEWGGLKCVKISILRSSRTFILRALLSRQVLTAEGLYNSTPMIGSDCGSYFYKQDMDVSRQGSGSRRQSRHPMVRTAQRGEMRGTEEAGLCGQGNGKHKMERRFWCNHPTSYKPLSETGLELVEESESQVIGSTIAATLIDRNVDEVKGRPD</sequence>
<dbReference type="HOGENOM" id="CLU_1468413_0_0_1"/>
<evidence type="ECO:0000256" key="1">
    <source>
        <dbReference type="SAM" id="MobiDB-lite"/>
    </source>
</evidence>
<dbReference type="KEGG" id="lbc:LACBIDRAFT_333619"/>
<protein>
    <submittedName>
        <fullName evidence="2">Predicted protein</fullName>
    </submittedName>
</protein>
<reference evidence="2 3" key="1">
    <citation type="journal article" date="2008" name="Nature">
        <title>The genome of Laccaria bicolor provides insights into mycorrhizal symbiosis.</title>
        <authorList>
            <person name="Martin F."/>
            <person name="Aerts A."/>
            <person name="Ahren D."/>
            <person name="Brun A."/>
            <person name="Danchin E.G.J."/>
            <person name="Duchaussoy F."/>
            <person name="Gibon J."/>
            <person name="Kohler A."/>
            <person name="Lindquist E."/>
            <person name="Pereda V."/>
            <person name="Salamov A."/>
            <person name="Shapiro H.J."/>
            <person name="Wuyts J."/>
            <person name="Blaudez D."/>
            <person name="Buee M."/>
            <person name="Brokstein P."/>
            <person name="Canbaeck B."/>
            <person name="Cohen D."/>
            <person name="Courty P.E."/>
            <person name="Coutinho P.M."/>
            <person name="Delaruelle C."/>
            <person name="Detter J.C."/>
            <person name="Deveau A."/>
            <person name="DiFazio S."/>
            <person name="Duplessis S."/>
            <person name="Fraissinet-Tachet L."/>
            <person name="Lucic E."/>
            <person name="Frey-Klett P."/>
            <person name="Fourrey C."/>
            <person name="Feussner I."/>
            <person name="Gay G."/>
            <person name="Grimwood J."/>
            <person name="Hoegger P.J."/>
            <person name="Jain P."/>
            <person name="Kilaru S."/>
            <person name="Labbe J."/>
            <person name="Lin Y.C."/>
            <person name="Legue V."/>
            <person name="Le Tacon F."/>
            <person name="Marmeisse R."/>
            <person name="Melayah D."/>
            <person name="Montanini B."/>
            <person name="Muratet M."/>
            <person name="Nehls U."/>
            <person name="Niculita-Hirzel H."/>
            <person name="Oudot-Le Secq M.P."/>
            <person name="Peter M."/>
            <person name="Quesneville H."/>
            <person name="Rajashekar B."/>
            <person name="Reich M."/>
            <person name="Rouhier N."/>
            <person name="Schmutz J."/>
            <person name="Yin T."/>
            <person name="Chalot M."/>
            <person name="Henrissat B."/>
            <person name="Kuees U."/>
            <person name="Lucas S."/>
            <person name="Van de Peer Y."/>
            <person name="Podila G.K."/>
            <person name="Polle A."/>
            <person name="Pukkila P.J."/>
            <person name="Richardson P.M."/>
            <person name="Rouze P."/>
            <person name="Sanders I.R."/>
            <person name="Stajich J.E."/>
            <person name="Tunlid A."/>
            <person name="Tuskan G."/>
            <person name="Grigoriev I.V."/>
        </authorList>
    </citation>
    <scope>NUCLEOTIDE SEQUENCE [LARGE SCALE GENOMIC DNA]</scope>
    <source>
        <strain evidence="3">S238N-H82 / ATCC MYA-4686</strain>
    </source>
</reference>
<gene>
    <name evidence="2" type="ORF">LACBIDRAFT_333619</name>
</gene>
<proteinExistence type="predicted"/>